<evidence type="ECO:0000313" key="3">
    <source>
        <dbReference type="EMBL" id="EPZ14505.1"/>
    </source>
</evidence>
<dbReference type="Pfam" id="PF02036">
    <property type="entry name" value="SCP2"/>
    <property type="match status" value="1"/>
</dbReference>
<dbReference type="InterPro" id="IPR003033">
    <property type="entry name" value="SCP2_sterol-bd_dom"/>
</dbReference>
<name>S9ZB57_9RHOO</name>
<sequence>MLPSVFLSATNHLLSQSGWARTRLQAHAGRTARLAVSPVAEIDFSVASDGHLAAWVGEDEPEVLLRLDAADLPQLLINGLETAMRHVRIEGNAEFADALGFVFRHLRWDAEEDLARIFGDMLAHRMVEGGRHALDEGRRTLERAGGNFAEYLTEEAPVLVPRTALPEFFHEIVELRDALGRLDKRVGRVENKRRQGMKLDKKA</sequence>
<protein>
    <recommendedName>
        <fullName evidence="1">Ubiquinone biosynthesis accessory factor UbiJ</fullName>
    </recommendedName>
</protein>
<evidence type="ECO:0000259" key="2">
    <source>
        <dbReference type="Pfam" id="PF02036"/>
    </source>
</evidence>
<dbReference type="STRING" id="1348657.M622_05850"/>
<evidence type="ECO:0000313" key="4">
    <source>
        <dbReference type="Proteomes" id="UP000015455"/>
    </source>
</evidence>
<dbReference type="GO" id="GO:0005737">
    <property type="term" value="C:cytoplasm"/>
    <property type="evidence" value="ECO:0007669"/>
    <property type="project" value="UniProtKB-SubCell"/>
</dbReference>
<dbReference type="AlphaFoldDB" id="S9ZB57"/>
<accession>S9ZB57</accession>
<dbReference type="PANTHER" id="PTHR38693">
    <property type="entry name" value="UBIQUINONE BIOSYNTHESIS PROTEIN UBIJ"/>
    <property type="match status" value="1"/>
</dbReference>
<gene>
    <name evidence="1" type="primary">ubiJ</name>
    <name evidence="3" type="ORF">M622_05850</name>
</gene>
<dbReference type="HAMAP" id="MF_02215">
    <property type="entry name" value="UbiJ"/>
    <property type="match status" value="1"/>
</dbReference>
<dbReference type="InterPro" id="IPR038989">
    <property type="entry name" value="UbiJ"/>
</dbReference>
<dbReference type="eggNOG" id="COG3165">
    <property type="taxonomic scope" value="Bacteria"/>
</dbReference>
<evidence type="ECO:0000256" key="1">
    <source>
        <dbReference type="HAMAP-Rule" id="MF_02215"/>
    </source>
</evidence>
<comment type="pathway">
    <text evidence="1">Cofactor biosynthesis; ubiquinone biosynthesis.</text>
</comment>
<dbReference type="PATRIC" id="fig|1348657.5.peg.3059"/>
<keyword evidence="1" id="KW-0831">Ubiquinone biosynthesis</keyword>
<reference evidence="3 4" key="1">
    <citation type="submission" date="2013-06" db="EMBL/GenBank/DDBJ databases">
        <title>Draft genome sequence of Thauera terpenica.</title>
        <authorList>
            <person name="Liu B."/>
            <person name="Frostegard A.H."/>
            <person name="Shapleigh J.P."/>
        </authorList>
    </citation>
    <scope>NUCLEOTIDE SEQUENCE [LARGE SCALE GENOMIC DNA]</scope>
    <source>
        <strain evidence="3 4">58Eu</strain>
    </source>
</reference>
<dbReference type="PANTHER" id="PTHR38693:SF1">
    <property type="entry name" value="UBIQUINONE BIOSYNTHESIS ACCESSORY FACTOR UBIJ"/>
    <property type="match status" value="1"/>
</dbReference>
<comment type="caution">
    <text evidence="3">The sequence shown here is derived from an EMBL/GenBank/DDBJ whole genome shotgun (WGS) entry which is preliminary data.</text>
</comment>
<dbReference type="UniPathway" id="UPA00232"/>
<organism evidence="3 4">
    <name type="scientific">Thauera terpenica 58Eu</name>
    <dbReference type="NCBI Taxonomy" id="1348657"/>
    <lineage>
        <taxon>Bacteria</taxon>
        <taxon>Pseudomonadati</taxon>
        <taxon>Pseudomonadota</taxon>
        <taxon>Betaproteobacteria</taxon>
        <taxon>Rhodocyclales</taxon>
        <taxon>Zoogloeaceae</taxon>
        <taxon>Thauera</taxon>
    </lineage>
</organism>
<dbReference type="EMBL" id="ATJV01000081">
    <property type="protein sequence ID" value="EPZ14505.1"/>
    <property type="molecule type" value="Genomic_DNA"/>
</dbReference>
<feature type="domain" description="SCP2" evidence="2">
    <location>
        <begin position="11"/>
        <end position="103"/>
    </location>
</feature>
<dbReference type="RefSeq" id="WP_021250459.1">
    <property type="nucleotide sequence ID" value="NZ_ATJV01000081.1"/>
</dbReference>
<comment type="similarity">
    <text evidence="1">Belongs to the UbiJ family.</text>
</comment>
<proteinExistence type="inferred from homology"/>
<comment type="function">
    <text evidence="1">Required for ubiquinone (coenzyme Q) biosynthesis. Binds hydrophobic ubiquinone biosynthetic intermediates via its SCP2 domain and is essential for the stability of the Ubi complex. May constitute a docking platform where Ubi enzymes assemble and access their SCP2-bound polyprenyl substrates.</text>
</comment>
<keyword evidence="4" id="KW-1185">Reference proteome</keyword>
<dbReference type="Proteomes" id="UP000015455">
    <property type="component" value="Unassembled WGS sequence"/>
</dbReference>
<comment type="subcellular location">
    <subcellularLocation>
        <location evidence="1">Cytoplasm</location>
    </subcellularLocation>
</comment>
<dbReference type="OrthoDB" id="8525483at2"/>
<keyword evidence="1" id="KW-0963">Cytoplasm</keyword>
<dbReference type="GO" id="GO:0006744">
    <property type="term" value="P:ubiquinone biosynthetic process"/>
    <property type="evidence" value="ECO:0007669"/>
    <property type="project" value="UniProtKB-UniRule"/>
</dbReference>